<dbReference type="SUPFAM" id="SSF48264">
    <property type="entry name" value="Cytochrome P450"/>
    <property type="match status" value="1"/>
</dbReference>
<dbReference type="InterPro" id="IPR002401">
    <property type="entry name" value="Cyt_P450_E_grp-I"/>
</dbReference>
<dbReference type="GO" id="GO:0020037">
    <property type="term" value="F:heme binding"/>
    <property type="evidence" value="ECO:0007669"/>
    <property type="project" value="InterPro"/>
</dbReference>
<name>A0AAC8THP8_9BACT</name>
<comment type="similarity">
    <text evidence="1 8">Belongs to the cytochrome P450 family.</text>
</comment>
<dbReference type="GO" id="GO:0005506">
    <property type="term" value="F:iron ion binding"/>
    <property type="evidence" value="ECO:0007669"/>
    <property type="project" value="InterPro"/>
</dbReference>
<comment type="cofactor">
    <cofactor evidence="7">
        <name>heme</name>
        <dbReference type="ChEBI" id="CHEBI:30413"/>
    </cofactor>
</comment>
<dbReference type="GO" id="GO:0004497">
    <property type="term" value="F:monooxygenase activity"/>
    <property type="evidence" value="ECO:0007669"/>
    <property type="project" value="UniProtKB-KW"/>
</dbReference>
<keyword evidence="3 7" id="KW-0479">Metal-binding</keyword>
<dbReference type="PROSITE" id="PS00086">
    <property type="entry name" value="CYTOCHROME_P450"/>
    <property type="match status" value="1"/>
</dbReference>
<evidence type="ECO:0000256" key="4">
    <source>
        <dbReference type="ARBA" id="ARBA00023002"/>
    </source>
</evidence>
<keyword evidence="4 8" id="KW-0560">Oxidoreductase</keyword>
<keyword evidence="5 7" id="KW-0408">Iron</keyword>
<dbReference type="CDD" id="cd20620">
    <property type="entry name" value="CYP132-like"/>
    <property type="match status" value="1"/>
</dbReference>
<dbReference type="EMBL" id="CP011509">
    <property type="protein sequence ID" value="AKJ06582.1"/>
    <property type="molecule type" value="Genomic_DNA"/>
</dbReference>
<evidence type="ECO:0000256" key="5">
    <source>
        <dbReference type="ARBA" id="ARBA00023004"/>
    </source>
</evidence>
<evidence type="ECO:0000313" key="9">
    <source>
        <dbReference type="EMBL" id="AKJ06582.1"/>
    </source>
</evidence>
<reference evidence="9 10" key="1">
    <citation type="submission" date="2015-05" db="EMBL/GenBank/DDBJ databases">
        <title>Genome assembly of Archangium gephyra DSM 2261.</title>
        <authorList>
            <person name="Sharma G."/>
            <person name="Subramanian S."/>
        </authorList>
    </citation>
    <scope>NUCLEOTIDE SEQUENCE [LARGE SCALE GENOMIC DNA]</scope>
    <source>
        <strain evidence="9 10">DSM 2261</strain>
    </source>
</reference>
<evidence type="ECO:0000256" key="8">
    <source>
        <dbReference type="RuleBase" id="RU000461"/>
    </source>
</evidence>
<dbReference type="PANTHER" id="PTHR24291">
    <property type="entry name" value="CYTOCHROME P450 FAMILY 4"/>
    <property type="match status" value="1"/>
</dbReference>
<dbReference type="PANTHER" id="PTHR24291:SF50">
    <property type="entry name" value="BIFUNCTIONAL ALBAFLAVENONE MONOOXYGENASE_TERPENE SYNTHASE"/>
    <property type="match status" value="1"/>
</dbReference>
<feature type="binding site" description="axial binding residue" evidence="7">
    <location>
        <position position="401"/>
    </location>
    <ligand>
        <name>heme</name>
        <dbReference type="ChEBI" id="CHEBI:30413"/>
    </ligand>
    <ligandPart>
        <name>Fe</name>
        <dbReference type="ChEBI" id="CHEBI:18248"/>
    </ligandPart>
</feature>
<dbReference type="InterPro" id="IPR036396">
    <property type="entry name" value="Cyt_P450_sf"/>
</dbReference>
<gene>
    <name evidence="9" type="ORF">AA314_08208</name>
</gene>
<dbReference type="Gene3D" id="1.10.630.10">
    <property type="entry name" value="Cytochrome P450"/>
    <property type="match status" value="1"/>
</dbReference>
<dbReference type="PRINTS" id="PR00463">
    <property type="entry name" value="EP450I"/>
</dbReference>
<dbReference type="PRINTS" id="PR00385">
    <property type="entry name" value="P450"/>
</dbReference>
<dbReference type="InterPro" id="IPR050196">
    <property type="entry name" value="Cytochrome_P450_Monoox"/>
</dbReference>
<dbReference type="InterPro" id="IPR017972">
    <property type="entry name" value="Cyt_P450_CS"/>
</dbReference>
<dbReference type="Pfam" id="PF00067">
    <property type="entry name" value="p450"/>
    <property type="match status" value="1"/>
</dbReference>
<evidence type="ECO:0000256" key="6">
    <source>
        <dbReference type="ARBA" id="ARBA00023033"/>
    </source>
</evidence>
<evidence type="ECO:0000256" key="7">
    <source>
        <dbReference type="PIRSR" id="PIRSR602401-1"/>
    </source>
</evidence>
<accession>A0AAC8THP8</accession>
<evidence type="ECO:0000256" key="2">
    <source>
        <dbReference type="ARBA" id="ARBA00022617"/>
    </source>
</evidence>
<evidence type="ECO:0000313" key="10">
    <source>
        <dbReference type="Proteomes" id="UP000035579"/>
    </source>
</evidence>
<keyword evidence="6 8" id="KW-0503">Monooxygenase</keyword>
<dbReference type="GO" id="GO:0016705">
    <property type="term" value="F:oxidoreductase activity, acting on paired donors, with incorporation or reduction of molecular oxygen"/>
    <property type="evidence" value="ECO:0007669"/>
    <property type="project" value="InterPro"/>
</dbReference>
<dbReference type="InterPro" id="IPR001128">
    <property type="entry name" value="Cyt_P450"/>
</dbReference>
<dbReference type="AlphaFoldDB" id="A0AAC8THP8"/>
<dbReference type="Proteomes" id="UP000035579">
    <property type="component" value="Chromosome"/>
</dbReference>
<evidence type="ECO:0000256" key="3">
    <source>
        <dbReference type="ARBA" id="ARBA00022723"/>
    </source>
</evidence>
<evidence type="ECO:0000256" key="1">
    <source>
        <dbReference type="ARBA" id="ARBA00010617"/>
    </source>
</evidence>
<dbReference type="KEGG" id="age:AA314_08208"/>
<organism evidence="9 10">
    <name type="scientific">Archangium gephyra</name>
    <dbReference type="NCBI Taxonomy" id="48"/>
    <lineage>
        <taxon>Bacteria</taxon>
        <taxon>Pseudomonadati</taxon>
        <taxon>Myxococcota</taxon>
        <taxon>Myxococcia</taxon>
        <taxon>Myxococcales</taxon>
        <taxon>Cystobacterineae</taxon>
        <taxon>Archangiaceae</taxon>
        <taxon>Archangium</taxon>
    </lineage>
</organism>
<protein>
    <submittedName>
        <fullName evidence="9">Cytochrome P450</fullName>
    </submittedName>
</protein>
<sequence length="457" mass="52056">MMTGAREAPGPRGHWFWGSLRERRSESLGFLVRMHREYGDVVQWRMGPVNRVVSLVNPEHVRHVLVENVGRYTKGSGAQRLSTMLGNGLLTSEGPFWMRQRRLAQPAFHRERLMRMVGMMGEEVEHMVERWRARPDTSAPVEMADEMARTTLSIASRALFSTQVLGEADRVLPSLTVGQQVVNERVLSLFPLPLSLPTPGNRAFLRARQTLDSVVFEIIARRRRGETEGQDLLAMLMEAQDAETGERMTDAQLRDELMTLFIAGYETTANALTWAWYLLSQHPEVEQRARDEVAQVLGERAPGPEDIPRLRYLAQVLEESMRLYPPAWVMVRQAREDDVLDGIRIPADPRLIVAVSPYVIHRQPRFWPEPERFDPERFSPDRAAERPKWVYLPFGAGQRHCIGSHFAMMEMVLVLAGVLRRFRPRLVPGRTVELEPLVALRPKGGLPMLLEPVAASG</sequence>
<proteinExistence type="inferred from homology"/>
<keyword evidence="2 7" id="KW-0349">Heme</keyword>